<dbReference type="InterPro" id="IPR001254">
    <property type="entry name" value="Trypsin_dom"/>
</dbReference>
<dbReference type="InterPro" id="IPR018114">
    <property type="entry name" value="TRYPSIN_HIS"/>
</dbReference>
<dbReference type="SMART" id="SM00020">
    <property type="entry name" value="Tryp_SPc"/>
    <property type="match status" value="1"/>
</dbReference>
<accession>A0ABQ7Q291</accession>
<evidence type="ECO:0000259" key="3">
    <source>
        <dbReference type="PROSITE" id="PS50240"/>
    </source>
</evidence>
<dbReference type="PROSITE" id="PS00135">
    <property type="entry name" value="TRYPSIN_SER"/>
    <property type="match status" value="1"/>
</dbReference>
<sequence>MHSVYRKQQIGHIMAAATKKSQFVMKLFIIFCPFTLHIIQGLEAASAGVAQHPAWMLLDAQDCGDSVADRIIGGTNAGLGQFPWIARLGYRSEGLTSGIEWLCGGALITPLHVVTAAHCTKSAGVVLKLQRNQPRLLNPPNREWVRLGEHNTLTDPDCQLWTCAPPVQDIAIERVLPHRNFSNFHQDLAMLVLKTPAVFNDYVAPICLPRPELPGPLLGEPLTVAGWGKMNMTTEERATVLQYVQVPLVPPAACDIFGHGFKTSAGEVCAGAVMNKDACGGDSGGPLMKVYDTPEGPKTYLVGVVSFGPTICGIKKPGVYTSVSYYLNWILDKLLVNK</sequence>
<dbReference type="CDD" id="cd00190">
    <property type="entry name" value="Tryp_SPc"/>
    <property type="match status" value="1"/>
</dbReference>
<dbReference type="EMBL" id="JAHIBW010000025">
    <property type="protein sequence ID" value="KAG7297998.1"/>
    <property type="molecule type" value="Genomic_DNA"/>
</dbReference>
<comment type="caution">
    <text evidence="4">The sequence shown here is derived from an EMBL/GenBank/DDBJ whole genome shotgun (WGS) entry which is preliminary data.</text>
</comment>
<feature type="domain" description="Peptidase S1" evidence="3">
    <location>
        <begin position="71"/>
        <end position="335"/>
    </location>
</feature>
<keyword evidence="2" id="KW-0645">Protease</keyword>
<dbReference type="Pfam" id="PF00089">
    <property type="entry name" value="Trypsin"/>
    <property type="match status" value="1"/>
</dbReference>
<evidence type="ECO:0000256" key="1">
    <source>
        <dbReference type="ARBA" id="ARBA00023157"/>
    </source>
</evidence>
<reference evidence="4 5" key="1">
    <citation type="submission" date="2021-06" db="EMBL/GenBank/DDBJ databases">
        <title>A haploid diamondback moth (Plutella xylostella L.) genome assembly resolves 31 chromosomes and identifies a diamide resistance mutation.</title>
        <authorList>
            <person name="Ward C.M."/>
            <person name="Perry K.D."/>
            <person name="Baker G."/>
            <person name="Powis K."/>
            <person name="Heckel D.G."/>
            <person name="Baxter S.W."/>
        </authorList>
    </citation>
    <scope>NUCLEOTIDE SEQUENCE [LARGE SCALE GENOMIC DNA]</scope>
    <source>
        <strain evidence="4 5">LV</strain>
        <tissue evidence="4">Single pupa</tissue>
    </source>
</reference>
<protein>
    <recommendedName>
        <fullName evidence="3">Peptidase S1 domain-containing protein</fullName>
    </recommendedName>
</protein>
<evidence type="ECO:0000256" key="2">
    <source>
        <dbReference type="RuleBase" id="RU363034"/>
    </source>
</evidence>
<dbReference type="InterPro" id="IPR009003">
    <property type="entry name" value="Peptidase_S1_PA"/>
</dbReference>
<keyword evidence="2" id="KW-0378">Hydrolase</keyword>
<dbReference type="InterPro" id="IPR001314">
    <property type="entry name" value="Peptidase_S1A"/>
</dbReference>
<dbReference type="SUPFAM" id="SSF50494">
    <property type="entry name" value="Trypsin-like serine proteases"/>
    <property type="match status" value="1"/>
</dbReference>
<evidence type="ECO:0000313" key="5">
    <source>
        <dbReference type="Proteomes" id="UP000823941"/>
    </source>
</evidence>
<dbReference type="PRINTS" id="PR00722">
    <property type="entry name" value="CHYMOTRYPSIN"/>
</dbReference>
<name>A0ABQ7Q291_PLUXY</name>
<dbReference type="PROSITE" id="PS50240">
    <property type="entry name" value="TRYPSIN_DOM"/>
    <property type="match status" value="1"/>
</dbReference>
<keyword evidence="1" id="KW-1015">Disulfide bond</keyword>
<dbReference type="PANTHER" id="PTHR24258">
    <property type="entry name" value="SERINE PROTEASE-RELATED"/>
    <property type="match status" value="1"/>
</dbReference>
<proteinExistence type="predicted"/>
<dbReference type="InterPro" id="IPR033116">
    <property type="entry name" value="TRYPSIN_SER"/>
</dbReference>
<dbReference type="PROSITE" id="PS00134">
    <property type="entry name" value="TRYPSIN_HIS"/>
    <property type="match status" value="1"/>
</dbReference>
<organism evidence="4 5">
    <name type="scientific">Plutella xylostella</name>
    <name type="common">Diamondback moth</name>
    <name type="synonym">Plutella maculipennis</name>
    <dbReference type="NCBI Taxonomy" id="51655"/>
    <lineage>
        <taxon>Eukaryota</taxon>
        <taxon>Metazoa</taxon>
        <taxon>Ecdysozoa</taxon>
        <taxon>Arthropoda</taxon>
        <taxon>Hexapoda</taxon>
        <taxon>Insecta</taxon>
        <taxon>Pterygota</taxon>
        <taxon>Neoptera</taxon>
        <taxon>Endopterygota</taxon>
        <taxon>Lepidoptera</taxon>
        <taxon>Glossata</taxon>
        <taxon>Ditrysia</taxon>
        <taxon>Yponomeutoidea</taxon>
        <taxon>Plutellidae</taxon>
        <taxon>Plutella</taxon>
    </lineage>
</organism>
<dbReference type="Proteomes" id="UP000823941">
    <property type="component" value="Chromosome 25"/>
</dbReference>
<dbReference type="PANTHER" id="PTHR24258:SF144">
    <property type="entry name" value="GH14088P"/>
    <property type="match status" value="1"/>
</dbReference>
<dbReference type="InterPro" id="IPR043504">
    <property type="entry name" value="Peptidase_S1_PA_chymotrypsin"/>
</dbReference>
<keyword evidence="2" id="KW-0720">Serine protease</keyword>
<dbReference type="Gene3D" id="2.40.10.10">
    <property type="entry name" value="Trypsin-like serine proteases"/>
    <property type="match status" value="3"/>
</dbReference>
<gene>
    <name evidence="4" type="ORF">JYU34_018757</name>
</gene>
<evidence type="ECO:0000313" key="4">
    <source>
        <dbReference type="EMBL" id="KAG7297998.1"/>
    </source>
</evidence>
<keyword evidence="5" id="KW-1185">Reference proteome</keyword>